<dbReference type="STRING" id="1760988.SAMN02949497_3107"/>
<evidence type="ECO:0000313" key="5">
    <source>
        <dbReference type="EMBL" id="SMF95733.1"/>
    </source>
</evidence>
<evidence type="ECO:0000256" key="1">
    <source>
        <dbReference type="ARBA" id="ARBA00009275"/>
    </source>
</evidence>
<dbReference type="NCBIfam" id="TIGR00010">
    <property type="entry name" value="YchF/TatD family DNA exonuclease"/>
    <property type="match status" value="1"/>
</dbReference>
<dbReference type="PANTHER" id="PTHR46124">
    <property type="entry name" value="D-AMINOACYL-TRNA DEACYLASE"/>
    <property type="match status" value="1"/>
</dbReference>
<feature type="binding site" evidence="4">
    <location>
        <position position="8"/>
    </location>
    <ligand>
        <name>a divalent metal cation</name>
        <dbReference type="ChEBI" id="CHEBI:60240"/>
        <label>1</label>
    </ligand>
</feature>
<feature type="binding site" evidence="4">
    <location>
        <position position="94"/>
    </location>
    <ligand>
        <name>a divalent metal cation</name>
        <dbReference type="ChEBI" id="CHEBI:60240"/>
        <label>1</label>
    </ligand>
</feature>
<dbReference type="EMBL" id="FXAM01000001">
    <property type="protein sequence ID" value="SMF95733.1"/>
    <property type="molecule type" value="Genomic_DNA"/>
</dbReference>
<evidence type="ECO:0000256" key="2">
    <source>
        <dbReference type="ARBA" id="ARBA00022723"/>
    </source>
</evidence>
<feature type="binding site" evidence="4">
    <location>
        <position position="130"/>
    </location>
    <ligand>
        <name>a divalent metal cation</name>
        <dbReference type="ChEBI" id="CHEBI:60240"/>
        <label>2</label>
    </ligand>
</feature>
<feature type="binding site" evidence="4">
    <location>
        <position position="6"/>
    </location>
    <ligand>
        <name>a divalent metal cation</name>
        <dbReference type="ChEBI" id="CHEBI:60240"/>
        <label>1</label>
    </ligand>
</feature>
<dbReference type="Proteomes" id="UP000192923">
    <property type="component" value="Unassembled WGS sequence"/>
</dbReference>
<keyword evidence="2 4" id="KW-0479">Metal-binding</keyword>
<reference evidence="5 6" key="1">
    <citation type="submission" date="2016-12" db="EMBL/GenBank/DDBJ databases">
        <authorList>
            <person name="Song W.-J."/>
            <person name="Kurnit D.M."/>
        </authorList>
    </citation>
    <scope>NUCLEOTIDE SEQUENCE [LARGE SCALE GENOMIC DNA]</scope>
    <source>
        <strain evidence="5 6">175</strain>
    </source>
</reference>
<proteinExistence type="inferred from homology"/>
<dbReference type="InterPro" id="IPR032466">
    <property type="entry name" value="Metal_Hydrolase"/>
</dbReference>
<organism evidence="5 6">
    <name type="scientific">Methylomagnum ishizawai</name>
    <dbReference type="NCBI Taxonomy" id="1760988"/>
    <lineage>
        <taxon>Bacteria</taxon>
        <taxon>Pseudomonadati</taxon>
        <taxon>Pseudomonadota</taxon>
        <taxon>Gammaproteobacteria</taxon>
        <taxon>Methylococcales</taxon>
        <taxon>Methylococcaceae</taxon>
        <taxon>Methylomagnum</taxon>
    </lineage>
</organism>
<dbReference type="CDD" id="cd01310">
    <property type="entry name" value="TatD_DNAse"/>
    <property type="match status" value="1"/>
</dbReference>
<dbReference type="InterPro" id="IPR001130">
    <property type="entry name" value="TatD-like"/>
</dbReference>
<keyword evidence="6" id="KW-1185">Reference proteome</keyword>
<dbReference type="PROSITE" id="PS01091">
    <property type="entry name" value="TATD_3"/>
    <property type="match status" value="1"/>
</dbReference>
<evidence type="ECO:0000313" key="6">
    <source>
        <dbReference type="Proteomes" id="UP000192923"/>
    </source>
</evidence>
<dbReference type="Pfam" id="PF01026">
    <property type="entry name" value="TatD_DNase"/>
    <property type="match status" value="1"/>
</dbReference>
<dbReference type="RefSeq" id="WP_085214201.1">
    <property type="nucleotide sequence ID" value="NZ_FXAM01000001.1"/>
</dbReference>
<evidence type="ECO:0000256" key="4">
    <source>
        <dbReference type="PIRSR" id="PIRSR005902-1"/>
    </source>
</evidence>
<dbReference type="InterPro" id="IPR015991">
    <property type="entry name" value="TatD/YcfH-like"/>
</dbReference>
<dbReference type="PIRSF" id="PIRSF005902">
    <property type="entry name" value="DNase_TatD"/>
    <property type="match status" value="1"/>
</dbReference>
<dbReference type="GO" id="GO:0005829">
    <property type="term" value="C:cytosol"/>
    <property type="evidence" value="ECO:0007669"/>
    <property type="project" value="TreeGrafter"/>
</dbReference>
<evidence type="ECO:0000256" key="3">
    <source>
        <dbReference type="ARBA" id="ARBA00022801"/>
    </source>
</evidence>
<dbReference type="FunFam" id="3.20.20.140:FF:000005">
    <property type="entry name" value="TatD family hydrolase"/>
    <property type="match status" value="1"/>
</dbReference>
<dbReference type="GO" id="GO:0016788">
    <property type="term" value="F:hydrolase activity, acting on ester bonds"/>
    <property type="evidence" value="ECO:0007669"/>
    <property type="project" value="InterPro"/>
</dbReference>
<dbReference type="InterPro" id="IPR018228">
    <property type="entry name" value="DNase_TatD-rel_CS"/>
</dbReference>
<accession>A0A1Y6D4F6</accession>
<feature type="binding site" evidence="4">
    <location>
        <position position="155"/>
    </location>
    <ligand>
        <name>a divalent metal cation</name>
        <dbReference type="ChEBI" id="CHEBI:60240"/>
        <label>2</label>
    </ligand>
</feature>
<comment type="similarity">
    <text evidence="1">Belongs to the metallo-dependent hydrolases superfamily. TatD-type hydrolase family.</text>
</comment>
<name>A0A1Y6D4F6_9GAMM</name>
<dbReference type="AlphaFoldDB" id="A0A1Y6D4F6"/>
<keyword evidence="3" id="KW-0378">Hydrolase</keyword>
<gene>
    <name evidence="5" type="ORF">SAMN02949497_3107</name>
</gene>
<dbReference type="PROSITE" id="PS01137">
    <property type="entry name" value="TATD_1"/>
    <property type="match status" value="1"/>
</dbReference>
<sequence>MLVDSHCHLDRLDLAPYDHDFSKLVGEATARGVEHMLCISIDMENYPSMRTLVEGYDNISVSVGVHPNERDNHEPTLEELIELAGDAKVVAVGETGLDYFRSEGDLAWQRERFRQHIRAAKAVGKPLIIHTRDSREDTLGILAEENAAEVGGVLHCFTEDWETAQRALDLNFYISFSGILTFRNAQAIQEAAQRVPEDRILVETDSPYLTPMPYRGKPNYPFMVRHVAEFLAKLRETSLESVAESTTRNFYSLFPIQRA</sequence>
<dbReference type="SUPFAM" id="SSF51556">
    <property type="entry name" value="Metallo-dependent hydrolases"/>
    <property type="match status" value="1"/>
</dbReference>
<protein>
    <submittedName>
        <fullName evidence="5">TatD DNase family protein</fullName>
    </submittedName>
</protein>
<dbReference type="OrthoDB" id="9810005at2"/>
<dbReference type="Gene3D" id="3.20.20.140">
    <property type="entry name" value="Metal-dependent hydrolases"/>
    <property type="match status" value="1"/>
</dbReference>
<dbReference type="GO" id="GO:0004536">
    <property type="term" value="F:DNA nuclease activity"/>
    <property type="evidence" value="ECO:0007669"/>
    <property type="project" value="InterPro"/>
</dbReference>
<feature type="binding site" evidence="4">
    <location>
        <position position="205"/>
    </location>
    <ligand>
        <name>a divalent metal cation</name>
        <dbReference type="ChEBI" id="CHEBI:60240"/>
        <label>1</label>
    </ligand>
</feature>
<dbReference type="GO" id="GO:0046872">
    <property type="term" value="F:metal ion binding"/>
    <property type="evidence" value="ECO:0007669"/>
    <property type="project" value="UniProtKB-KW"/>
</dbReference>
<dbReference type="PANTHER" id="PTHR46124:SF2">
    <property type="entry name" value="D-AMINOACYL-TRNA DEACYLASE"/>
    <property type="match status" value="1"/>
</dbReference>